<evidence type="ECO:0000313" key="1">
    <source>
        <dbReference type="EMBL" id="SNS34639.1"/>
    </source>
</evidence>
<protein>
    <submittedName>
        <fullName evidence="1">Uncharacterized protein</fullName>
    </submittedName>
</protein>
<dbReference type="RefSeq" id="WP_089305097.1">
    <property type="nucleotide sequence ID" value="NZ_FZOO01000003.1"/>
</dbReference>
<keyword evidence="2" id="KW-1185">Reference proteome</keyword>
<dbReference type="Proteomes" id="UP000198373">
    <property type="component" value="Unassembled WGS sequence"/>
</dbReference>
<accession>A0A239DR12</accession>
<dbReference type="SUPFAM" id="SSF160387">
    <property type="entry name" value="NosL/MerB-like"/>
    <property type="match status" value="1"/>
</dbReference>
<proteinExistence type="predicted"/>
<dbReference type="OrthoDB" id="5193444at2"/>
<gene>
    <name evidence="1" type="ORF">SAMN06893096_103318</name>
</gene>
<sequence length="69" mass="8015">MNLFRSEEHLTRWLGDRGPGATLPVRQLSALAYAWWGDRLDPAWRPHTREQNQAILDRLGLTGSFWRLG</sequence>
<reference evidence="2" key="1">
    <citation type="submission" date="2017-06" db="EMBL/GenBank/DDBJ databases">
        <authorList>
            <person name="Varghese N."/>
            <person name="Submissions S."/>
        </authorList>
    </citation>
    <scope>NUCLEOTIDE SEQUENCE [LARGE SCALE GENOMIC DNA]</scope>
    <source>
        <strain evidence="2">DSM 46839</strain>
    </source>
</reference>
<dbReference type="EMBL" id="FZOO01000003">
    <property type="protein sequence ID" value="SNS34639.1"/>
    <property type="molecule type" value="Genomic_DNA"/>
</dbReference>
<dbReference type="AlphaFoldDB" id="A0A239DR12"/>
<evidence type="ECO:0000313" key="2">
    <source>
        <dbReference type="Proteomes" id="UP000198373"/>
    </source>
</evidence>
<name>A0A239DR12_9ACTN</name>
<organism evidence="1 2">
    <name type="scientific">Geodermatophilus pulveris</name>
    <dbReference type="NCBI Taxonomy" id="1564159"/>
    <lineage>
        <taxon>Bacteria</taxon>
        <taxon>Bacillati</taxon>
        <taxon>Actinomycetota</taxon>
        <taxon>Actinomycetes</taxon>
        <taxon>Geodermatophilales</taxon>
        <taxon>Geodermatophilaceae</taxon>
        <taxon>Geodermatophilus</taxon>
    </lineage>
</organism>